<evidence type="ECO:0000313" key="1">
    <source>
        <dbReference type="EMBL" id="GKV21250.1"/>
    </source>
</evidence>
<name>A0AAV5KB54_9ROSI</name>
<organism evidence="1 2">
    <name type="scientific">Rubroshorea leprosula</name>
    <dbReference type="NCBI Taxonomy" id="152421"/>
    <lineage>
        <taxon>Eukaryota</taxon>
        <taxon>Viridiplantae</taxon>
        <taxon>Streptophyta</taxon>
        <taxon>Embryophyta</taxon>
        <taxon>Tracheophyta</taxon>
        <taxon>Spermatophyta</taxon>
        <taxon>Magnoliopsida</taxon>
        <taxon>eudicotyledons</taxon>
        <taxon>Gunneridae</taxon>
        <taxon>Pentapetalae</taxon>
        <taxon>rosids</taxon>
        <taxon>malvids</taxon>
        <taxon>Malvales</taxon>
        <taxon>Dipterocarpaceae</taxon>
        <taxon>Rubroshorea</taxon>
    </lineage>
</organism>
<proteinExistence type="predicted"/>
<protein>
    <submittedName>
        <fullName evidence="1">Uncharacterized protein</fullName>
    </submittedName>
</protein>
<dbReference type="AlphaFoldDB" id="A0AAV5KB54"/>
<accession>A0AAV5KB54</accession>
<keyword evidence="2" id="KW-1185">Reference proteome</keyword>
<dbReference type="Proteomes" id="UP001054252">
    <property type="component" value="Unassembled WGS sequence"/>
</dbReference>
<evidence type="ECO:0000313" key="2">
    <source>
        <dbReference type="Proteomes" id="UP001054252"/>
    </source>
</evidence>
<dbReference type="EMBL" id="BPVZ01000056">
    <property type="protein sequence ID" value="GKV21250.1"/>
    <property type="molecule type" value="Genomic_DNA"/>
</dbReference>
<reference evidence="1 2" key="1">
    <citation type="journal article" date="2021" name="Commun. Biol.">
        <title>The genome of Shorea leprosula (Dipterocarpaceae) highlights the ecological relevance of drought in aseasonal tropical rainforests.</title>
        <authorList>
            <person name="Ng K.K.S."/>
            <person name="Kobayashi M.J."/>
            <person name="Fawcett J.A."/>
            <person name="Hatakeyama M."/>
            <person name="Paape T."/>
            <person name="Ng C.H."/>
            <person name="Ang C.C."/>
            <person name="Tnah L.H."/>
            <person name="Lee C.T."/>
            <person name="Nishiyama T."/>
            <person name="Sese J."/>
            <person name="O'Brien M.J."/>
            <person name="Copetti D."/>
            <person name="Mohd Noor M.I."/>
            <person name="Ong R.C."/>
            <person name="Putra M."/>
            <person name="Sireger I.Z."/>
            <person name="Indrioko S."/>
            <person name="Kosugi Y."/>
            <person name="Izuno A."/>
            <person name="Isagi Y."/>
            <person name="Lee S.L."/>
            <person name="Shimizu K.K."/>
        </authorList>
    </citation>
    <scope>NUCLEOTIDE SEQUENCE [LARGE SCALE GENOMIC DNA]</scope>
    <source>
        <strain evidence="1">214</strain>
    </source>
</reference>
<sequence>MMMQMIEICKLLKLAVESVKMVAYAVRLAIHQNATLLGSPSFSTTDLSGFFLP</sequence>
<gene>
    <name evidence="1" type="ORF">SLEP1_g31248</name>
</gene>
<comment type="caution">
    <text evidence="1">The sequence shown here is derived from an EMBL/GenBank/DDBJ whole genome shotgun (WGS) entry which is preliminary data.</text>
</comment>